<feature type="transmembrane region" description="Helical" evidence="1">
    <location>
        <begin position="103"/>
        <end position="127"/>
    </location>
</feature>
<feature type="transmembrane region" description="Helical" evidence="1">
    <location>
        <begin position="133"/>
        <end position="150"/>
    </location>
</feature>
<dbReference type="EMBL" id="JABXYM010000001">
    <property type="protein sequence ID" value="MCR6097015.1"/>
    <property type="molecule type" value="Genomic_DNA"/>
</dbReference>
<dbReference type="AlphaFoldDB" id="A0A9Q4B300"/>
<protein>
    <submittedName>
        <fullName evidence="2">DUF3267 domain-containing protein</fullName>
    </submittedName>
</protein>
<reference evidence="2" key="1">
    <citation type="submission" date="2020-06" db="EMBL/GenBank/DDBJ databases">
        <title>Insight into the genomes of haloalkaliphilic bacilli from Kenyan soda lakes.</title>
        <authorList>
            <person name="Mwirichia R."/>
            <person name="Villamizar G.C."/>
            <person name="Poehlein A."/>
            <person name="Mugweru J."/>
            <person name="Kipnyargis A."/>
            <person name="Kiplimo D."/>
            <person name="Orwa P."/>
            <person name="Daniel R."/>
        </authorList>
    </citation>
    <scope>NUCLEOTIDE SEQUENCE</scope>
    <source>
        <strain evidence="2">B1096_S55</strain>
    </source>
</reference>
<keyword evidence="1" id="KW-0472">Membrane</keyword>
<evidence type="ECO:0000256" key="1">
    <source>
        <dbReference type="SAM" id="Phobius"/>
    </source>
</evidence>
<keyword evidence="3" id="KW-1185">Reference proteome</keyword>
<evidence type="ECO:0000313" key="2">
    <source>
        <dbReference type="EMBL" id="MCR6097015.1"/>
    </source>
</evidence>
<dbReference type="Proteomes" id="UP001057753">
    <property type="component" value="Unassembled WGS sequence"/>
</dbReference>
<gene>
    <name evidence="2" type="ORF">HXA33_10640</name>
</gene>
<keyword evidence="1" id="KW-0812">Transmembrane</keyword>
<proteinExistence type="predicted"/>
<comment type="caution">
    <text evidence="2">The sequence shown here is derived from an EMBL/GenBank/DDBJ whole genome shotgun (WGS) entry which is preliminary data.</text>
</comment>
<feature type="transmembrane region" description="Helical" evidence="1">
    <location>
        <begin position="53"/>
        <end position="77"/>
    </location>
</feature>
<dbReference type="RefSeq" id="WP_257821474.1">
    <property type="nucleotide sequence ID" value="NZ_JABXYM010000001.1"/>
</dbReference>
<keyword evidence="1" id="KW-1133">Transmembrane helix</keyword>
<feature type="transmembrane region" description="Helical" evidence="1">
    <location>
        <begin position="20"/>
        <end position="41"/>
    </location>
</feature>
<accession>A0A9Q4B300</accession>
<organism evidence="2 3">
    <name type="scientific">Salipaludibacillus agaradhaerens</name>
    <name type="common">Bacillus agaradhaerens</name>
    <dbReference type="NCBI Taxonomy" id="76935"/>
    <lineage>
        <taxon>Bacteria</taxon>
        <taxon>Bacillati</taxon>
        <taxon>Bacillota</taxon>
        <taxon>Bacilli</taxon>
        <taxon>Bacillales</taxon>
        <taxon>Bacillaceae</taxon>
    </lineage>
</organism>
<sequence length="184" mass="21315">MNCLKTISVENQFGKLRLSFLSAIIMMGYFLIFFMVFRTFFQNVPLVDHGILFLFFSLIVIMPIHLLLHCFPIWLTGKKATLGVRKRQWPYFYYSTKQPLSKYVSLLSTAAPAFTLTILSIIGAIIFPHLVHYIAMMSAFNMGICVYDYLNFRQIRRAPKQCLIEETRDGFYVLSPAMKDNSPV</sequence>
<dbReference type="Pfam" id="PF11667">
    <property type="entry name" value="DUF3267"/>
    <property type="match status" value="1"/>
</dbReference>
<evidence type="ECO:0000313" key="3">
    <source>
        <dbReference type="Proteomes" id="UP001057753"/>
    </source>
</evidence>
<dbReference type="InterPro" id="IPR021683">
    <property type="entry name" value="DUF3267"/>
</dbReference>
<name>A0A9Q4B300_SALAG</name>